<dbReference type="AlphaFoldDB" id="A0A3M6V0W8"/>
<evidence type="ECO:0000313" key="3">
    <source>
        <dbReference type="Proteomes" id="UP000275408"/>
    </source>
</evidence>
<dbReference type="Proteomes" id="UP000275408">
    <property type="component" value="Unassembled WGS sequence"/>
</dbReference>
<sequence length="131" mass="14538">MRGFFSCVSTNKRREGTREEEKKGDFKKASEAQNQRTLFGTHTLSRVEQAASLQHDDQTASYCSSGSGAQEKLASYPVAPGVVFRQNTSSANSRPLRLFYTGRTLINDLLESVPRDSTTRTCVSDYYKAGV</sequence>
<name>A0A3M6V0W8_POCDA</name>
<gene>
    <name evidence="2" type="ORF">pdam_00003605</name>
</gene>
<keyword evidence="3" id="KW-1185">Reference proteome</keyword>
<accession>A0A3M6V0W8</accession>
<evidence type="ECO:0000313" key="2">
    <source>
        <dbReference type="EMBL" id="RMX59537.1"/>
    </source>
</evidence>
<evidence type="ECO:0000256" key="1">
    <source>
        <dbReference type="SAM" id="MobiDB-lite"/>
    </source>
</evidence>
<organism evidence="2 3">
    <name type="scientific">Pocillopora damicornis</name>
    <name type="common">Cauliflower coral</name>
    <name type="synonym">Millepora damicornis</name>
    <dbReference type="NCBI Taxonomy" id="46731"/>
    <lineage>
        <taxon>Eukaryota</taxon>
        <taxon>Metazoa</taxon>
        <taxon>Cnidaria</taxon>
        <taxon>Anthozoa</taxon>
        <taxon>Hexacorallia</taxon>
        <taxon>Scleractinia</taxon>
        <taxon>Astrocoeniina</taxon>
        <taxon>Pocilloporidae</taxon>
        <taxon>Pocillopora</taxon>
    </lineage>
</organism>
<comment type="caution">
    <text evidence="2">The sequence shown here is derived from an EMBL/GenBank/DDBJ whole genome shotgun (WGS) entry which is preliminary data.</text>
</comment>
<dbReference type="EMBL" id="RCHS01000309">
    <property type="protein sequence ID" value="RMX59537.1"/>
    <property type="molecule type" value="Genomic_DNA"/>
</dbReference>
<feature type="compositionally biased region" description="Basic and acidic residues" evidence="1">
    <location>
        <begin position="12"/>
        <end position="30"/>
    </location>
</feature>
<feature type="region of interest" description="Disordered" evidence="1">
    <location>
        <begin position="1"/>
        <end position="32"/>
    </location>
</feature>
<protein>
    <submittedName>
        <fullName evidence="2">Uncharacterized protein</fullName>
    </submittedName>
</protein>
<proteinExistence type="predicted"/>
<reference evidence="2 3" key="1">
    <citation type="journal article" date="2018" name="Sci. Rep.">
        <title>Comparative analysis of the Pocillopora damicornis genome highlights role of immune system in coral evolution.</title>
        <authorList>
            <person name="Cunning R."/>
            <person name="Bay R.A."/>
            <person name="Gillette P."/>
            <person name="Baker A.C."/>
            <person name="Traylor-Knowles N."/>
        </authorList>
    </citation>
    <scope>NUCLEOTIDE SEQUENCE [LARGE SCALE GENOMIC DNA]</scope>
    <source>
        <strain evidence="2">RSMAS</strain>
        <tissue evidence="2">Whole animal</tissue>
    </source>
</reference>